<dbReference type="Pfam" id="PF13946">
    <property type="entry name" value="DUF4214"/>
    <property type="match status" value="1"/>
</dbReference>
<keyword evidence="3" id="KW-1185">Reference proteome</keyword>
<evidence type="ECO:0000259" key="1">
    <source>
        <dbReference type="Pfam" id="PF13946"/>
    </source>
</evidence>
<reference evidence="2 3" key="1">
    <citation type="submission" date="2017-05" db="EMBL/GenBank/DDBJ databases">
        <title>Genomic insights into alkan degradation activity of Oleiphilus messinensis.</title>
        <authorList>
            <person name="Kozyavkin S.A."/>
            <person name="Slesarev A.I."/>
            <person name="Golyshin P.N."/>
            <person name="Korzhenkov A."/>
            <person name="Golyshina O.N."/>
            <person name="Toshchakov S.V."/>
        </authorList>
    </citation>
    <scope>NUCLEOTIDE SEQUENCE [LARGE SCALE GENOMIC DNA]</scope>
    <source>
        <strain evidence="2 3">ME102</strain>
    </source>
</reference>
<dbReference type="InterPro" id="IPR046172">
    <property type="entry name" value="DUF6174"/>
</dbReference>
<dbReference type="Pfam" id="PF19671">
    <property type="entry name" value="DUF6174"/>
    <property type="match status" value="1"/>
</dbReference>
<dbReference type="Proteomes" id="UP000196027">
    <property type="component" value="Chromosome"/>
</dbReference>
<protein>
    <recommendedName>
        <fullName evidence="1">DUF4214 domain-containing protein</fullName>
    </recommendedName>
</protein>
<proteinExistence type="predicted"/>
<dbReference type="InterPro" id="IPR025282">
    <property type="entry name" value="DUF4214"/>
</dbReference>
<dbReference type="AlphaFoldDB" id="A0A1Y0I3A7"/>
<dbReference type="KEGG" id="ome:OLMES_0638"/>
<dbReference type="RefSeq" id="WP_087459909.1">
    <property type="nucleotide sequence ID" value="NZ_CP021425.1"/>
</dbReference>
<dbReference type="Gene3D" id="1.10.3130.20">
    <property type="entry name" value="Phycobilisome linker domain"/>
    <property type="match status" value="1"/>
</dbReference>
<dbReference type="OrthoDB" id="6142881at2"/>
<gene>
    <name evidence="2" type="ORF">OLMES_0638</name>
</gene>
<organism evidence="2 3">
    <name type="scientific">Oleiphilus messinensis</name>
    <dbReference type="NCBI Taxonomy" id="141451"/>
    <lineage>
        <taxon>Bacteria</taxon>
        <taxon>Pseudomonadati</taxon>
        <taxon>Pseudomonadota</taxon>
        <taxon>Gammaproteobacteria</taxon>
        <taxon>Oceanospirillales</taxon>
        <taxon>Oleiphilaceae</taxon>
        <taxon>Oleiphilus</taxon>
    </lineage>
</organism>
<evidence type="ECO:0000313" key="3">
    <source>
        <dbReference type="Proteomes" id="UP000196027"/>
    </source>
</evidence>
<name>A0A1Y0I3A7_9GAMM</name>
<feature type="domain" description="DUF4214" evidence="1">
    <location>
        <begin position="86"/>
        <end position="144"/>
    </location>
</feature>
<evidence type="ECO:0000313" key="2">
    <source>
        <dbReference type="EMBL" id="ARU54740.1"/>
    </source>
</evidence>
<dbReference type="InterPro" id="IPR038255">
    <property type="entry name" value="PBS_linker_sf"/>
</dbReference>
<accession>A0A1Y0I3A7</accession>
<sequence>MIRRIVKIIKNRALVTIPVCLFGFLLTYTNTVRAECNIADLDNSTAGVIQAYLAYYGRVPDAGGYEFWKMELENNGNDFSAISTIFGESKEFSDRFGDLDDAELVEQLYQWLFNRAPDDAGFAFWQNQLDSGQVTYAEMALAVLRGATGRDLDYIDGVTALVFQVVRQGPPDYRSPSELEVWSEVPLLLNFYDNDLEAACSRVNLALTENRRFLPLDPDVTEMYLKNFELWRSLPNRDNYIATLALYCFCTVSGNITVHVENGTVVAIEDTDTGEPYGEFGVADAITLENMLTIAEAAVVGEARYYSIEFDENTGFPVDFSIDYSLSIADDEIGWTVFDIEFTSP</sequence>
<dbReference type="EMBL" id="CP021425">
    <property type="protein sequence ID" value="ARU54740.1"/>
    <property type="molecule type" value="Genomic_DNA"/>
</dbReference>